<dbReference type="Pfam" id="PF05697">
    <property type="entry name" value="Trigger_N"/>
    <property type="match status" value="1"/>
</dbReference>
<dbReference type="InterPro" id="IPR008881">
    <property type="entry name" value="Trigger_fac_ribosome-bd_bac"/>
</dbReference>
<evidence type="ECO:0000256" key="5">
    <source>
        <dbReference type="ARBA" id="ARBA00023186"/>
    </source>
</evidence>
<dbReference type="InterPro" id="IPR005215">
    <property type="entry name" value="Trig_fac"/>
</dbReference>
<dbReference type="AlphaFoldDB" id="A0A3B0UWR7"/>
<dbReference type="Gene3D" id="1.10.3120.10">
    <property type="entry name" value="Trigger factor, C-terminal domain"/>
    <property type="match status" value="1"/>
</dbReference>
<proteinExistence type="inferred from homology"/>
<dbReference type="Pfam" id="PF00254">
    <property type="entry name" value="FKBP_C"/>
    <property type="match status" value="1"/>
</dbReference>
<dbReference type="InterPro" id="IPR036611">
    <property type="entry name" value="Trigger_fac_ribosome-bd_sf"/>
</dbReference>
<keyword evidence="5" id="KW-0143">Chaperone</keyword>
<dbReference type="InterPro" id="IPR008880">
    <property type="entry name" value="Trigger_fac_C"/>
</dbReference>
<dbReference type="HAMAP" id="MF_00303">
    <property type="entry name" value="Trigger_factor_Tig"/>
    <property type="match status" value="1"/>
</dbReference>
<dbReference type="PIRSF" id="PIRSF003095">
    <property type="entry name" value="Trigger_factor"/>
    <property type="match status" value="1"/>
</dbReference>
<name>A0A3B0UWR7_9ZZZZ</name>
<dbReference type="GO" id="GO:0015031">
    <property type="term" value="P:protein transport"/>
    <property type="evidence" value="ECO:0007669"/>
    <property type="project" value="InterPro"/>
</dbReference>
<keyword evidence="10" id="KW-0131">Cell cycle</keyword>
<dbReference type="InterPro" id="IPR027304">
    <property type="entry name" value="Trigger_fact/SurA_dom_sf"/>
</dbReference>
<dbReference type="EC" id="5.2.1.8" evidence="3"/>
<evidence type="ECO:0000256" key="6">
    <source>
        <dbReference type="ARBA" id="ARBA00023235"/>
    </source>
</evidence>
<dbReference type="Gene3D" id="3.30.70.1050">
    <property type="entry name" value="Trigger factor ribosome-binding domain"/>
    <property type="match status" value="1"/>
</dbReference>
<feature type="domain" description="Trigger factor C-terminal" evidence="9">
    <location>
        <begin position="264"/>
        <end position="418"/>
    </location>
</feature>
<feature type="domain" description="PPIase FKBP-type" evidence="7">
    <location>
        <begin position="160"/>
        <end position="239"/>
    </location>
</feature>
<comment type="similarity">
    <text evidence="2">Belongs to the FKBP-type PPIase family. Tig subfamily.</text>
</comment>
<dbReference type="InterPro" id="IPR046357">
    <property type="entry name" value="PPIase_dom_sf"/>
</dbReference>
<dbReference type="SUPFAM" id="SSF109998">
    <property type="entry name" value="Triger factor/SurA peptide-binding domain-like"/>
    <property type="match status" value="1"/>
</dbReference>
<keyword evidence="10" id="KW-0132">Cell division</keyword>
<dbReference type="Pfam" id="PF05698">
    <property type="entry name" value="Trigger_C"/>
    <property type="match status" value="1"/>
</dbReference>
<evidence type="ECO:0000313" key="10">
    <source>
        <dbReference type="EMBL" id="VAW35361.1"/>
    </source>
</evidence>
<dbReference type="GO" id="GO:0003755">
    <property type="term" value="F:peptidyl-prolyl cis-trans isomerase activity"/>
    <property type="evidence" value="ECO:0007669"/>
    <property type="project" value="UniProtKB-KW"/>
</dbReference>
<dbReference type="GO" id="GO:0043335">
    <property type="term" value="P:protein unfolding"/>
    <property type="evidence" value="ECO:0007669"/>
    <property type="project" value="TreeGrafter"/>
</dbReference>
<dbReference type="PANTHER" id="PTHR30560:SF3">
    <property type="entry name" value="TRIGGER FACTOR-LIKE PROTEIN TIG, CHLOROPLASTIC"/>
    <property type="match status" value="1"/>
</dbReference>
<keyword evidence="4" id="KW-0697">Rotamase</keyword>
<reference evidence="10" key="1">
    <citation type="submission" date="2018-06" db="EMBL/GenBank/DDBJ databases">
        <authorList>
            <person name="Zhirakovskaya E."/>
        </authorList>
    </citation>
    <scope>NUCLEOTIDE SEQUENCE</scope>
</reference>
<evidence type="ECO:0000259" key="8">
    <source>
        <dbReference type="Pfam" id="PF05697"/>
    </source>
</evidence>
<evidence type="ECO:0000256" key="3">
    <source>
        <dbReference type="ARBA" id="ARBA00013194"/>
    </source>
</evidence>
<evidence type="ECO:0000256" key="1">
    <source>
        <dbReference type="ARBA" id="ARBA00000971"/>
    </source>
</evidence>
<dbReference type="GO" id="GO:0044183">
    <property type="term" value="F:protein folding chaperone"/>
    <property type="evidence" value="ECO:0007669"/>
    <property type="project" value="TreeGrafter"/>
</dbReference>
<keyword evidence="6 10" id="KW-0413">Isomerase</keyword>
<dbReference type="GO" id="GO:0051083">
    <property type="term" value="P:'de novo' cotranslational protein folding"/>
    <property type="evidence" value="ECO:0007669"/>
    <property type="project" value="TreeGrafter"/>
</dbReference>
<evidence type="ECO:0000259" key="9">
    <source>
        <dbReference type="Pfam" id="PF05698"/>
    </source>
</evidence>
<evidence type="ECO:0000259" key="7">
    <source>
        <dbReference type="Pfam" id="PF00254"/>
    </source>
</evidence>
<dbReference type="PANTHER" id="PTHR30560">
    <property type="entry name" value="TRIGGER FACTOR CHAPERONE AND PEPTIDYL-PROLYL CIS/TRANS ISOMERASE"/>
    <property type="match status" value="1"/>
</dbReference>
<dbReference type="GO" id="GO:0043022">
    <property type="term" value="F:ribosome binding"/>
    <property type="evidence" value="ECO:0007669"/>
    <property type="project" value="TreeGrafter"/>
</dbReference>
<dbReference type="Gene3D" id="3.10.50.40">
    <property type="match status" value="1"/>
</dbReference>
<feature type="domain" description="Trigger factor ribosome-binding bacterial" evidence="8">
    <location>
        <begin position="1"/>
        <end position="144"/>
    </location>
</feature>
<organism evidence="10">
    <name type="scientific">hydrothermal vent metagenome</name>
    <dbReference type="NCBI Taxonomy" id="652676"/>
    <lineage>
        <taxon>unclassified sequences</taxon>
        <taxon>metagenomes</taxon>
        <taxon>ecological metagenomes</taxon>
    </lineage>
</organism>
<accession>A0A3B0UWR7</accession>
<sequence length="444" mass="50759">MDVVVETVTNLTRRLSITLPEEEVSKELNKAYGKLKRDVKLKGFRRGKVPQSVLEKNFRQKVEAEVGEQLVQATYFDAVEQEKLDPVVHPEIKSHTFNEDGTFVYVAEVDVRPVFDLGEYKGLEIERPPIEVTDDEVAEKLEALRREHAVLRRADDDHTIAPDDIAIVDFQGFHNDAPMPEVHNEDYSVDVGSGSLGKEFEEKIVGLKRGDKTLYDVDFPPEYASPVMAGKTVTFKVDVKDIKERLKPELDDEFAKDVSDDYKTIDDLKNAVRDELRAKKEATLDGDLDDRIMQKLIENHDFDIPVRLVLYELEEMEKQLEANLKQSGLTLESAGIKREDLVARNREVAEKRVRGDFLLKKIAEVEEIKVEDADIENGYQRIAGQYKMTVPEVKQYFQRREEILPFVNELLNEKILRFMREAANIIEVPAGPQEAVVESGEAES</sequence>
<dbReference type="InterPro" id="IPR001179">
    <property type="entry name" value="PPIase_FKBP_dom"/>
</dbReference>
<dbReference type="SUPFAM" id="SSF54534">
    <property type="entry name" value="FKBP-like"/>
    <property type="match status" value="1"/>
</dbReference>
<dbReference type="SUPFAM" id="SSF102735">
    <property type="entry name" value="Trigger factor ribosome-binding domain"/>
    <property type="match status" value="1"/>
</dbReference>
<protein>
    <recommendedName>
        <fullName evidence="3">peptidylprolyl isomerase</fullName>
        <ecNumber evidence="3">5.2.1.8</ecNumber>
    </recommendedName>
</protein>
<dbReference type="NCBIfam" id="TIGR00115">
    <property type="entry name" value="tig"/>
    <property type="match status" value="1"/>
</dbReference>
<evidence type="ECO:0000256" key="4">
    <source>
        <dbReference type="ARBA" id="ARBA00023110"/>
    </source>
</evidence>
<dbReference type="GO" id="GO:0051301">
    <property type="term" value="P:cell division"/>
    <property type="evidence" value="ECO:0007669"/>
    <property type="project" value="UniProtKB-KW"/>
</dbReference>
<dbReference type="EMBL" id="UOEY01000013">
    <property type="protein sequence ID" value="VAW35361.1"/>
    <property type="molecule type" value="Genomic_DNA"/>
</dbReference>
<gene>
    <name evidence="10" type="ORF">MNBD_DELTA04-550</name>
</gene>
<evidence type="ECO:0000256" key="2">
    <source>
        <dbReference type="ARBA" id="ARBA00005464"/>
    </source>
</evidence>
<comment type="catalytic activity">
    <reaction evidence="1">
        <text>[protein]-peptidylproline (omega=180) = [protein]-peptidylproline (omega=0)</text>
        <dbReference type="Rhea" id="RHEA:16237"/>
        <dbReference type="Rhea" id="RHEA-COMP:10747"/>
        <dbReference type="Rhea" id="RHEA-COMP:10748"/>
        <dbReference type="ChEBI" id="CHEBI:83833"/>
        <dbReference type="ChEBI" id="CHEBI:83834"/>
        <dbReference type="EC" id="5.2.1.8"/>
    </reaction>
</comment>
<dbReference type="InterPro" id="IPR037041">
    <property type="entry name" value="Trigger_fac_C_sf"/>
</dbReference>